<feature type="binding site" evidence="6">
    <location>
        <position position="30"/>
    </location>
    <ligand>
        <name>spermidine</name>
        <dbReference type="ChEBI" id="CHEBI:57834"/>
    </ligand>
</feature>
<sequence>MMMKWLVLLFAVSTGAFAAERTVVVYNWAEYLPDEVIRQFTKETGIRVRYSTFDNNESMYAKVKSLNAGGYDIVVPSAYYVYRMRKENLLAPLDRSRLSNFDKLDPRLLDQAHDPGNVYSVPYLWGSSGIAVDGKRVDPATVKRWADLWRPEFKGKLLLLDDMRDVFGIALKTLGYSANTRNPAEIQAAFEKLRELLPNVKMFNADSPKSAYLAGEVAAGQIWNGEAFMAALEKPSLSYVYPQEGALLWMDNLVIPRNARNVAEAHAFIDFLLRPEIARRISAEIGYSSPNKAAVDAMPPKLRNNRTVNPTAEDLAGAEFQTDVGDAQALYEQYWSRLKAGR</sequence>
<comment type="caution">
    <text evidence="8">The sequence shown here is derived from an EMBL/GenBank/DDBJ whole genome shotgun (WGS) entry which is preliminary data.</text>
</comment>
<keyword evidence="9" id="KW-1185">Reference proteome</keyword>
<accession>A0A4R2LAR5</accession>
<keyword evidence="2 5" id="KW-0813">Transport</keyword>
<dbReference type="EMBL" id="SLWY01000008">
    <property type="protein sequence ID" value="TCO81429.1"/>
    <property type="molecule type" value="Genomic_DNA"/>
</dbReference>
<keyword evidence="4 5" id="KW-0574">Periplasm</keyword>
<evidence type="ECO:0000313" key="8">
    <source>
        <dbReference type="EMBL" id="TCO81429.1"/>
    </source>
</evidence>
<evidence type="ECO:0000256" key="3">
    <source>
        <dbReference type="ARBA" id="ARBA00022729"/>
    </source>
</evidence>
<dbReference type="Gene3D" id="3.40.190.10">
    <property type="entry name" value="Periplasmic binding protein-like II"/>
    <property type="match status" value="2"/>
</dbReference>
<reference evidence="8 9" key="1">
    <citation type="submission" date="2019-03" db="EMBL/GenBank/DDBJ databases">
        <title>Genomic Encyclopedia of Type Strains, Phase IV (KMG-IV): sequencing the most valuable type-strain genomes for metagenomic binning, comparative biology and taxonomic classification.</title>
        <authorList>
            <person name="Goeker M."/>
        </authorList>
    </citation>
    <scope>NUCLEOTIDE SEQUENCE [LARGE SCALE GENOMIC DNA]</scope>
    <source>
        <strain evidence="8 9">DSM 25287</strain>
    </source>
</reference>
<evidence type="ECO:0000256" key="4">
    <source>
        <dbReference type="ARBA" id="ARBA00022764"/>
    </source>
</evidence>
<feature type="chain" id="PRO_5020871555" description="Putrescine-binding periplasmic protein" evidence="7">
    <location>
        <begin position="19"/>
        <end position="342"/>
    </location>
</feature>
<dbReference type="RefSeq" id="WP_243662595.1">
    <property type="nucleotide sequence ID" value="NZ_SLWY01000008.1"/>
</dbReference>
<protein>
    <recommendedName>
        <fullName evidence="5">Putrescine-binding periplasmic protein</fullName>
    </recommendedName>
</protein>
<evidence type="ECO:0000256" key="6">
    <source>
        <dbReference type="PIRSR" id="PIRSR019574-1"/>
    </source>
</evidence>
<dbReference type="PANTHER" id="PTHR30222:SF17">
    <property type="entry name" value="SPERMIDINE_PUTRESCINE-BINDING PERIPLASMIC PROTEIN"/>
    <property type="match status" value="1"/>
</dbReference>
<organism evidence="8 9">
    <name type="scientific">Plasticicumulans lactativorans</name>
    <dbReference type="NCBI Taxonomy" id="1133106"/>
    <lineage>
        <taxon>Bacteria</taxon>
        <taxon>Pseudomonadati</taxon>
        <taxon>Pseudomonadota</taxon>
        <taxon>Gammaproteobacteria</taxon>
        <taxon>Candidatus Competibacteraceae</taxon>
        <taxon>Plasticicumulans</taxon>
    </lineage>
</organism>
<dbReference type="PRINTS" id="PR00909">
    <property type="entry name" value="SPERMDNBNDNG"/>
</dbReference>
<comment type="function">
    <text evidence="5">Required for the activity of the bacterial periplasmic transport system of putrescine.</text>
</comment>
<dbReference type="InterPro" id="IPR001188">
    <property type="entry name" value="Sperm_putr-bd"/>
</dbReference>
<dbReference type="Pfam" id="PF13416">
    <property type="entry name" value="SBP_bac_8"/>
    <property type="match status" value="1"/>
</dbReference>
<dbReference type="GO" id="GO:0042597">
    <property type="term" value="C:periplasmic space"/>
    <property type="evidence" value="ECO:0007669"/>
    <property type="project" value="UniProtKB-SubCell"/>
</dbReference>
<feature type="signal peptide" evidence="7">
    <location>
        <begin position="1"/>
        <end position="18"/>
    </location>
</feature>
<dbReference type="PIRSF" id="PIRSF019574">
    <property type="entry name" value="Periplasmic_polyamine_BP"/>
    <property type="match status" value="1"/>
</dbReference>
<keyword evidence="3 7" id="KW-0732">Signal</keyword>
<dbReference type="GO" id="GO:0015846">
    <property type="term" value="P:polyamine transport"/>
    <property type="evidence" value="ECO:0007669"/>
    <property type="project" value="InterPro"/>
</dbReference>
<evidence type="ECO:0000313" key="9">
    <source>
        <dbReference type="Proteomes" id="UP000295765"/>
    </source>
</evidence>
<dbReference type="PANTHER" id="PTHR30222">
    <property type="entry name" value="SPERMIDINE/PUTRESCINE-BINDING PERIPLASMIC PROTEIN"/>
    <property type="match status" value="1"/>
</dbReference>
<name>A0A4R2LAR5_9GAMM</name>
<dbReference type="GO" id="GO:0019808">
    <property type="term" value="F:polyamine binding"/>
    <property type="evidence" value="ECO:0007669"/>
    <property type="project" value="InterPro"/>
</dbReference>
<evidence type="ECO:0000256" key="5">
    <source>
        <dbReference type="PIRNR" id="PIRNR019574"/>
    </source>
</evidence>
<evidence type="ECO:0000256" key="2">
    <source>
        <dbReference type="ARBA" id="ARBA00022448"/>
    </source>
</evidence>
<gene>
    <name evidence="8" type="ORF">EV699_10860</name>
</gene>
<feature type="binding site" evidence="6">
    <location>
        <position position="321"/>
    </location>
    <ligand>
        <name>spermidine</name>
        <dbReference type="ChEBI" id="CHEBI:57834"/>
    </ligand>
</feature>
<feature type="binding site" evidence="6">
    <location>
        <position position="79"/>
    </location>
    <ligand>
        <name>spermidine</name>
        <dbReference type="ChEBI" id="CHEBI:57834"/>
    </ligand>
</feature>
<dbReference type="InterPro" id="IPR006059">
    <property type="entry name" value="SBP"/>
</dbReference>
<comment type="similarity">
    <text evidence="5">Belongs to the bacterial solute-binding protein PotD/PotF family.</text>
</comment>
<dbReference type="SUPFAM" id="SSF53850">
    <property type="entry name" value="Periplasmic binding protein-like II"/>
    <property type="match status" value="1"/>
</dbReference>
<proteinExistence type="inferred from homology"/>
<evidence type="ECO:0000256" key="7">
    <source>
        <dbReference type="SAM" id="SignalP"/>
    </source>
</evidence>
<dbReference type="AlphaFoldDB" id="A0A4R2LAR5"/>
<evidence type="ECO:0000256" key="1">
    <source>
        <dbReference type="ARBA" id="ARBA00004418"/>
    </source>
</evidence>
<dbReference type="Proteomes" id="UP000295765">
    <property type="component" value="Unassembled WGS sequence"/>
</dbReference>
<comment type="subcellular location">
    <subcellularLocation>
        <location evidence="1 5">Periplasm</location>
    </subcellularLocation>
</comment>